<evidence type="ECO:0000256" key="5">
    <source>
        <dbReference type="ARBA" id="ARBA00023136"/>
    </source>
</evidence>
<evidence type="ECO:0000256" key="4">
    <source>
        <dbReference type="ARBA" id="ARBA00022989"/>
    </source>
</evidence>
<evidence type="ECO:0000313" key="8">
    <source>
        <dbReference type="Proteomes" id="UP000535838"/>
    </source>
</evidence>
<dbReference type="Proteomes" id="UP000535838">
    <property type="component" value="Unassembled WGS sequence"/>
</dbReference>
<sequence>MMMKLTSSSPSRSRQWAGAASGGMLAAIGLEMFLIPHGLVAGGTMGISTFIAFLSGAKLGWIMLSLQLLLLIVFYKPLTKRLDKATILGFVVLCAALLLFHPFEAWTANPLLAAVMGGALLGAGAGIAYRRGSLVDLIFFLDRGQHSAARLAALLAFNGGLLLIVAWAFGWERAFYSLLALLAATEAMKLSLRGHPSWRMLWISSYRADELQEAIGRSLSRETVLLRESEEAGFGARPVLFCKVHRFEEARLRELAKEIDPFAGIGTASMEENELRKLAR</sequence>
<dbReference type="EMBL" id="JACJVQ010000025">
    <property type="protein sequence ID" value="MBB6637882.1"/>
    <property type="molecule type" value="Genomic_DNA"/>
</dbReference>
<organism evidence="7 8">
    <name type="scientific">Cohnella thailandensis</name>
    <dbReference type="NCBI Taxonomy" id="557557"/>
    <lineage>
        <taxon>Bacteria</taxon>
        <taxon>Bacillati</taxon>
        <taxon>Bacillota</taxon>
        <taxon>Bacilli</taxon>
        <taxon>Bacillales</taxon>
        <taxon>Paenibacillaceae</taxon>
        <taxon>Cohnella</taxon>
    </lineage>
</organism>
<dbReference type="InterPro" id="IPR003740">
    <property type="entry name" value="YitT"/>
</dbReference>
<feature type="transmembrane region" description="Helical" evidence="6">
    <location>
        <begin position="47"/>
        <end position="73"/>
    </location>
</feature>
<dbReference type="InterPro" id="IPR051461">
    <property type="entry name" value="UPF0750_membrane"/>
</dbReference>
<feature type="transmembrane region" description="Helical" evidence="6">
    <location>
        <begin position="109"/>
        <end position="129"/>
    </location>
</feature>
<dbReference type="PANTHER" id="PTHR33545:SF3">
    <property type="entry name" value="UPF0750 MEMBRANE PROTEIN YQFU"/>
    <property type="match status" value="1"/>
</dbReference>
<evidence type="ECO:0000256" key="6">
    <source>
        <dbReference type="SAM" id="Phobius"/>
    </source>
</evidence>
<feature type="transmembrane region" description="Helical" evidence="6">
    <location>
        <begin position="149"/>
        <end position="169"/>
    </location>
</feature>
<dbReference type="RefSeq" id="WP_185123094.1">
    <property type="nucleotide sequence ID" value="NZ_JACJVQ010000025.1"/>
</dbReference>
<dbReference type="Pfam" id="PF02588">
    <property type="entry name" value="YitT_membrane"/>
    <property type="match status" value="1"/>
</dbReference>
<evidence type="ECO:0000256" key="3">
    <source>
        <dbReference type="ARBA" id="ARBA00022692"/>
    </source>
</evidence>
<dbReference type="PANTHER" id="PTHR33545">
    <property type="entry name" value="UPF0750 MEMBRANE PROTEIN YITT-RELATED"/>
    <property type="match status" value="1"/>
</dbReference>
<feature type="transmembrane region" description="Helical" evidence="6">
    <location>
        <begin position="85"/>
        <end position="103"/>
    </location>
</feature>
<keyword evidence="4 6" id="KW-1133">Transmembrane helix</keyword>
<comment type="subcellular location">
    <subcellularLocation>
        <location evidence="1">Cell membrane</location>
        <topology evidence="1">Multi-pass membrane protein</topology>
    </subcellularLocation>
</comment>
<proteinExistence type="predicted"/>
<protein>
    <submittedName>
        <fullName evidence="7">YitT family protein</fullName>
    </submittedName>
</protein>
<name>A0A841T2Q0_9BACL</name>
<evidence type="ECO:0000313" key="7">
    <source>
        <dbReference type="EMBL" id="MBB6637882.1"/>
    </source>
</evidence>
<comment type="caution">
    <text evidence="7">The sequence shown here is derived from an EMBL/GenBank/DDBJ whole genome shotgun (WGS) entry which is preliminary data.</text>
</comment>
<reference evidence="7 8" key="1">
    <citation type="submission" date="2020-08" db="EMBL/GenBank/DDBJ databases">
        <title>Cohnella phylogeny.</title>
        <authorList>
            <person name="Dunlap C."/>
        </authorList>
    </citation>
    <scope>NUCLEOTIDE SEQUENCE [LARGE SCALE GENOMIC DNA]</scope>
    <source>
        <strain evidence="7 8">DSM 25241</strain>
    </source>
</reference>
<keyword evidence="3 6" id="KW-0812">Transmembrane</keyword>
<keyword evidence="8" id="KW-1185">Reference proteome</keyword>
<keyword evidence="5 6" id="KW-0472">Membrane</keyword>
<dbReference type="GO" id="GO:0005886">
    <property type="term" value="C:plasma membrane"/>
    <property type="evidence" value="ECO:0007669"/>
    <property type="project" value="UniProtKB-SubCell"/>
</dbReference>
<evidence type="ECO:0000256" key="2">
    <source>
        <dbReference type="ARBA" id="ARBA00022475"/>
    </source>
</evidence>
<evidence type="ECO:0000256" key="1">
    <source>
        <dbReference type="ARBA" id="ARBA00004651"/>
    </source>
</evidence>
<keyword evidence="2" id="KW-1003">Cell membrane</keyword>
<dbReference type="AlphaFoldDB" id="A0A841T2Q0"/>
<feature type="transmembrane region" description="Helical" evidence="6">
    <location>
        <begin position="16"/>
        <end position="35"/>
    </location>
</feature>
<accession>A0A841T2Q0</accession>
<gene>
    <name evidence="7" type="ORF">H7B67_27460</name>
</gene>